<comment type="caution">
    <text evidence="1">The sequence shown here is derived from an EMBL/GenBank/DDBJ whole genome shotgun (WGS) entry which is preliminary data.</text>
</comment>
<sequence length="201" mass="23627">MIDTVLFDIGTVLVEFQWQQYLCRMVADPKERQMIDDVMFQSGLWDEVDRGVWTEQEVLDAFFARVPQYREDIQRIYDNIGTSLIKNAYADNWIDEMKARGLRVLFLSNYARYIIDKVPESFTFLEKMDGGVFSCDVHLLKPDPAIYQTCLEQYQLTAERCLFIDDRKDNCEAAQKFGIHTVHFQTFEQAHADAQRLLEQV</sequence>
<dbReference type="Proteomes" id="UP000783588">
    <property type="component" value="Unassembled WGS sequence"/>
</dbReference>
<keyword evidence="2" id="KW-1185">Reference proteome</keyword>
<evidence type="ECO:0000313" key="1">
    <source>
        <dbReference type="EMBL" id="MBU5489187.1"/>
    </source>
</evidence>
<protein>
    <submittedName>
        <fullName evidence="1">HAD family phosphatase</fullName>
    </submittedName>
</protein>
<gene>
    <name evidence="1" type="ORF">KQI75_00860</name>
</gene>
<organism evidence="1 2">
    <name type="scientific">Butyricicoccus intestinisimiae</name>
    <dbReference type="NCBI Taxonomy" id="2841509"/>
    <lineage>
        <taxon>Bacteria</taxon>
        <taxon>Bacillati</taxon>
        <taxon>Bacillota</taxon>
        <taxon>Clostridia</taxon>
        <taxon>Eubacteriales</taxon>
        <taxon>Butyricicoccaceae</taxon>
        <taxon>Butyricicoccus</taxon>
    </lineage>
</organism>
<dbReference type="Pfam" id="PF00702">
    <property type="entry name" value="Hydrolase"/>
    <property type="match status" value="1"/>
</dbReference>
<dbReference type="InterPro" id="IPR006439">
    <property type="entry name" value="HAD-SF_hydro_IA"/>
</dbReference>
<dbReference type="SFLD" id="SFLDG01129">
    <property type="entry name" value="C1.5:_HAD__Beta-PGM__Phosphata"/>
    <property type="match status" value="1"/>
</dbReference>
<dbReference type="CDD" id="cd02603">
    <property type="entry name" value="HAD_sEH-N_like"/>
    <property type="match status" value="1"/>
</dbReference>
<dbReference type="EMBL" id="JAHLQI010000001">
    <property type="protein sequence ID" value="MBU5489187.1"/>
    <property type="molecule type" value="Genomic_DNA"/>
</dbReference>
<dbReference type="NCBIfam" id="TIGR01509">
    <property type="entry name" value="HAD-SF-IA-v3"/>
    <property type="match status" value="1"/>
</dbReference>
<evidence type="ECO:0000313" key="2">
    <source>
        <dbReference type="Proteomes" id="UP000783588"/>
    </source>
</evidence>
<reference evidence="1 2" key="1">
    <citation type="submission" date="2021-06" db="EMBL/GenBank/DDBJ databases">
        <authorList>
            <person name="Sun Q."/>
            <person name="Li D."/>
        </authorList>
    </citation>
    <scope>NUCLEOTIDE SEQUENCE [LARGE SCALE GENOMIC DNA]</scope>
    <source>
        <strain evidence="1 2">MSJd-7</strain>
    </source>
</reference>
<proteinExistence type="predicted"/>
<dbReference type="PANTHER" id="PTHR43611:SF3">
    <property type="entry name" value="FLAVIN MONONUCLEOTIDE HYDROLASE 1, CHLOROPLATIC"/>
    <property type="match status" value="1"/>
</dbReference>
<accession>A0ABS6EPN5</accession>
<dbReference type="RefSeq" id="WP_216468799.1">
    <property type="nucleotide sequence ID" value="NZ_JAHLQI010000001.1"/>
</dbReference>
<name>A0ABS6EPN5_9FIRM</name>
<dbReference type="PANTHER" id="PTHR43611">
    <property type="entry name" value="ALPHA-D-GLUCOSE 1-PHOSPHATE PHOSPHATASE"/>
    <property type="match status" value="1"/>
</dbReference>
<dbReference type="SFLD" id="SFLDS00003">
    <property type="entry name" value="Haloacid_Dehalogenase"/>
    <property type="match status" value="1"/>
</dbReference>